<feature type="domain" description="Peptidase M6-like" evidence="2">
    <location>
        <begin position="111"/>
        <end position="382"/>
    </location>
</feature>
<dbReference type="Pfam" id="PF20774">
    <property type="entry name" value="InhA-like_VEG"/>
    <property type="match status" value="1"/>
</dbReference>
<keyword evidence="4" id="KW-0645">Protease</keyword>
<name>A0A4P7IKV7_9ACTN</name>
<dbReference type="GO" id="GO:0008237">
    <property type="term" value="F:metallopeptidase activity"/>
    <property type="evidence" value="ECO:0007669"/>
    <property type="project" value="UniProtKB-KW"/>
</dbReference>
<dbReference type="KEGG" id="nsn:EXE58_13490"/>
<dbReference type="Pfam" id="PF05547">
    <property type="entry name" value="Peptidase_M6"/>
    <property type="match status" value="1"/>
</dbReference>
<proteinExistence type="predicted"/>
<feature type="region of interest" description="Disordered" evidence="1">
    <location>
        <begin position="1"/>
        <end position="20"/>
    </location>
</feature>
<keyword evidence="4" id="KW-0378">Hydrolase</keyword>
<dbReference type="Proteomes" id="UP000294853">
    <property type="component" value="Chromosome"/>
</dbReference>
<evidence type="ECO:0000259" key="3">
    <source>
        <dbReference type="Pfam" id="PF20774"/>
    </source>
</evidence>
<evidence type="ECO:0000313" key="4">
    <source>
        <dbReference type="EMBL" id="QBX57613.1"/>
    </source>
</evidence>
<dbReference type="AlphaFoldDB" id="A0A4P7IKV7"/>
<evidence type="ECO:0000259" key="2">
    <source>
        <dbReference type="Pfam" id="PF05547"/>
    </source>
</evidence>
<dbReference type="PANTHER" id="PTHR41775:SF1">
    <property type="entry name" value="PEPTIDASE M6-LIKE DOMAIN-CONTAINING PROTEIN"/>
    <property type="match status" value="1"/>
</dbReference>
<evidence type="ECO:0000313" key="5">
    <source>
        <dbReference type="Proteomes" id="UP000294853"/>
    </source>
</evidence>
<dbReference type="EMBL" id="CP038436">
    <property type="protein sequence ID" value="QBX57613.1"/>
    <property type="molecule type" value="Genomic_DNA"/>
</dbReference>
<feature type="region of interest" description="Disordered" evidence="1">
    <location>
        <begin position="40"/>
        <end position="75"/>
    </location>
</feature>
<gene>
    <name evidence="4" type="ORF">EXE58_13490</name>
</gene>
<protein>
    <submittedName>
        <fullName evidence="4">M6 family metalloprotease domain-containing protein</fullName>
    </submittedName>
</protein>
<keyword evidence="4" id="KW-0482">Metalloprotease</keyword>
<evidence type="ECO:0000256" key="1">
    <source>
        <dbReference type="SAM" id="MobiDB-lite"/>
    </source>
</evidence>
<feature type="compositionally biased region" description="Polar residues" evidence="1">
    <location>
        <begin position="41"/>
        <end position="55"/>
    </location>
</feature>
<keyword evidence="5" id="KW-1185">Reference proteome</keyword>
<sequence>MVRSGRPIPTQKDTHLNKSLPGLVAGTAALALGLTVAQPATAVQPSGSPSASDSNRQVKPDNRPGPLTKKQDRRRAKALAMLQNGSAELKQRSEGATVQIAPGEFVEFPIEKTDKIFTVLSEFGDAGSGKLGTTPGPLHNEIPAPDREVDNSTYWVPDFNKAHYEEMFNGDGESFKNYYKDVSSGRYTAINTVTDWVKVPGNASTYGDNTVEDAGGSWAFIDDSADAWYQSQLDAGQTPAQIDAYLAQFDVWDRYDFDSDGDFNEPDGYLDHFQAVHAGEGEEAGADEDAIWSHRWYVGTGYGTTGPTVGAENNLGGGAQIGGSKYFIGDYTVEPENGGLGVFAHEFAHDLGLPDYYDTAGGENGTAFWTLMSSGSWLSHGEDAPEGGEGIGTVPGLMGPEEKLFLGWLDYTEVDAGESGTFDLGPSQRTYDGADQAIKVNLPNSSTPYDYATPPEGAHAWWSGRGDDLSNSLTRTVPASSSVTVTAKANYSIEAGYDYLYAQYSLDEGKTWTNVGKPVDGSSNGRWVGLRYSYKPGGQASLFRFLYKTDGGYNEYGAFLDTIAVKSSEGTFTDGAESGDNGWTVDGWTRSTGSGAIDAPRYYLLENRQYVGWDQTLQQGPYQFSFGLTAPDKVEFFPFQDGMLVWYVDKSYADNNVATHPGAGQAMVVDAFPNSFTYPDGTSPTNRREPFDATFGLDTVDPVCLHKEVAGGTRKNPTVETVEACAGGVAQKATFDDTDPLAYYDEAAPQNSVKVAGVGVKATVMADDGAFLTVDVSNPAAP</sequence>
<dbReference type="Pfam" id="PF20773">
    <property type="entry name" value="InhA-like_MAM"/>
    <property type="match status" value="1"/>
</dbReference>
<dbReference type="GO" id="GO:0006508">
    <property type="term" value="P:proteolysis"/>
    <property type="evidence" value="ECO:0007669"/>
    <property type="project" value="UniProtKB-KW"/>
</dbReference>
<dbReference type="InterPro" id="IPR008757">
    <property type="entry name" value="Peptidase_M6-like_domain"/>
</dbReference>
<dbReference type="OrthoDB" id="275270at2"/>
<dbReference type="NCBIfam" id="TIGR03296">
    <property type="entry name" value="M6dom_TIGR03296"/>
    <property type="match status" value="1"/>
</dbReference>
<dbReference type="PANTHER" id="PTHR41775">
    <property type="entry name" value="SECRETED PROTEIN-RELATED"/>
    <property type="match status" value="1"/>
</dbReference>
<dbReference type="SUPFAM" id="SSF55486">
    <property type="entry name" value="Metalloproteases ('zincins'), catalytic domain"/>
    <property type="match status" value="1"/>
</dbReference>
<feature type="domain" description="Immune inhibitor A-like metallopeptidase VEG" evidence="3">
    <location>
        <begin position="601"/>
        <end position="766"/>
    </location>
</feature>
<reference evidence="4 5" key="1">
    <citation type="submission" date="2019-03" db="EMBL/GenBank/DDBJ databases">
        <title>Three New Species of Nocardioides, Nocardioides euryhalodurans sp. nov., Nocardioides seonyuensis sp. nov. and Nocardioides eburneoflavus sp. nov. Iolated from Soil.</title>
        <authorList>
            <person name="Roh S.G."/>
            <person name="Lee C."/>
            <person name="Kim M.-K."/>
            <person name="Kim S.B."/>
        </authorList>
    </citation>
    <scope>NUCLEOTIDE SEQUENCE [LARGE SCALE GENOMIC DNA]</scope>
    <source>
        <strain evidence="4 5">MMS17-SY207-3</strain>
    </source>
</reference>
<dbReference type="InterPro" id="IPR048665">
    <property type="entry name" value="InhA-like_VEG"/>
</dbReference>
<organism evidence="4 5">
    <name type="scientific">Nocardioides seonyuensis</name>
    <dbReference type="NCBI Taxonomy" id="2518371"/>
    <lineage>
        <taxon>Bacteria</taxon>
        <taxon>Bacillati</taxon>
        <taxon>Actinomycetota</taxon>
        <taxon>Actinomycetes</taxon>
        <taxon>Propionibacteriales</taxon>
        <taxon>Nocardioidaceae</taxon>
        <taxon>Nocardioides</taxon>
    </lineage>
</organism>
<accession>A0A4P7IKV7</accession>